<feature type="region of interest" description="Disordered" evidence="1">
    <location>
        <begin position="39"/>
        <end position="102"/>
    </location>
</feature>
<feature type="compositionally biased region" description="Basic and acidic residues" evidence="1">
    <location>
        <begin position="69"/>
        <end position="84"/>
    </location>
</feature>
<evidence type="ECO:0000256" key="1">
    <source>
        <dbReference type="SAM" id="MobiDB-lite"/>
    </source>
</evidence>
<dbReference type="AlphaFoldDB" id="A0AAE9CXZ2"/>
<dbReference type="Proteomes" id="UP000827892">
    <property type="component" value="Chromosome V"/>
</dbReference>
<accession>A0AAE9CXZ2</accession>
<gene>
    <name evidence="2" type="ORF">L3Y34_006507</name>
</gene>
<name>A0AAE9CXZ2_CAEBR</name>
<protein>
    <submittedName>
        <fullName evidence="2">Uncharacterized protein</fullName>
    </submittedName>
</protein>
<feature type="compositionally biased region" description="Basic and acidic residues" evidence="1">
    <location>
        <begin position="39"/>
        <end position="56"/>
    </location>
</feature>
<reference evidence="2 3" key="1">
    <citation type="submission" date="2022-02" db="EMBL/GenBank/DDBJ databases">
        <title>Chromosome-level reference genomes for two strains of Caenorhabditis briggsae: an improved platform for comparative genomics.</title>
        <authorList>
            <person name="Stevens L."/>
            <person name="Andersen E.C."/>
        </authorList>
    </citation>
    <scope>NUCLEOTIDE SEQUENCE [LARGE SCALE GENOMIC DNA]</scope>
    <source>
        <strain evidence="2">QX1410_ONT</strain>
        <tissue evidence="2">Whole-organism</tissue>
    </source>
</reference>
<dbReference type="EMBL" id="CP090895">
    <property type="protein sequence ID" value="ULT86825.1"/>
    <property type="molecule type" value="Genomic_DNA"/>
</dbReference>
<evidence type="ECO:0000313" key="3">
    <source>
        <dbReference type="Proteomes" id="UP000827892"/>
    </source>
</evidence>
<sequence>MFHETSSFISGQNRYIKADESTNFIEIKLKEMLKKRDEELKKARDEKNRLERELKTRTQYKKKRIQTGVDEKLNEKTKDFKDSGNSENSESGDSWESPKPTNDLDQIEVRKTLLDLFDSIHEMREKNKELEFLAEQRNKWTEKFFEENQSLVPKMKIDLNPISLSEKVLEFVKNLKPLEEDEQLKESEVLQLRAEEIKFFESLV</sequence>
<organism evidence="2 3">
    <name type="scientific">Caenorhabditis briggsae</name>
    <dbReference type="NCBI Taxonomy" id="6238"/>
    <lineage>
        <taxon>Eukaryota</taxon>
        <taxon>Metazoa</taxon>
        <taxon>Ecdysozoa</taxon>
        <taxon>Nematoda</taxon>
        <taxon>Chromadorea</taxon>
        <taxon>Rhabditida</taxon>
        <taxon>Rhabditina</taxon>
        <taxon>Rhabditomorpha</taxon>
        <taxon>Rhabditoidea</taxon>
        <taxon>Rhabditidae</taxon>
        <taxon>Peloderinae</taxon>
        <taxon>Caenorhabditis</taxon>
    </lineage>
</organism>
<feature type="compositionally biased region" description="Low complexity" evidence="1">
    <location>
        <begin position="85"/>
        <end position="94"/>
    </location>
</feature>
<evidence type="ECO:0000313" key="2">
    <source>
        <dbReference type="EMBL" id="ULT86825.1"/>
    </source>
</evidence>
<proteinExistence type="predicted"/>